<dbReference type="PRINTS" id="PR00837">
    <property type="entry name" value="V5TPXLIKE"/>
</dbReference>
<sequence>MRPFNCFSFLSVASATIACCAEIEERRSGIFGGEMIAADNFFRGQHGADPLTWTGDLAQEAQGWANTCNWFHDSVGENLASSTGFTSWGAFVNMWGSERKKYDWNPASFSVHTGHFTQVVWKNSRSVGCGWKKCGGGQDKAKGFYVVCKYDPTGNYQGQFRQNVGKQITGQLSDEWQPRGSNQVGTHNEENGSLERL</sequence>
<feature type="signal peptide" evidence="2">
    <location>
        <begin position="1"/>
        <end position="21"/>
    </location>
</feature>
<protein>
    <recommendedName>
        <fullName evidence="3">SCP domain-containing protein</fullName>
    </recommendedName>
</protein>
<keyword evidence="2" id="KW-0732">Signal</keyword>
<evidence type="ECO:0000259" key="3">
    <source>
        <dbReference type="SMART" id="SM00198"/>
    </source>
</evidence>
<dbReference type="InterPro" id="IPR001283">
    <property type="entry name" value="CRISP-related"/>
</dbReference>
<proteinExistence type="predicted"/>
<feature type="compositionally biased region" description="Basic and acidic residues" evidence="1">
    <location>
        <begin position="187"/>
        <end position="197"/>
    </location>
</feature>
<organism evidence="4 5">
    <name type="scientific">Metarhizium anisopliae BRIP 53293</name>
    <dbReference type="NCBI Taxonomy" id="1291518"/>
    <lineage>
        <taxon>Eukaryota</taxon>
        <taxon>Fungi</taxon>
        <taxon>Dikarya</taxon>
        <taxon>Ascomycota</taxon>
        <taxon>Pezizomycotina</taxon>
        <taxon>Sordariomycetes</taxon>
        <taxon>Hypocreomycetidae</taxon>
        <taxon>Hypocreales</taxon>
        <taxon>Clavicipitaceae</taxon>
        <taxon>Metarhizium</taxon>
    </lineage>
</organism>
<dbReference type="InterPro" id="IPR014044">
    <property type="entry name" value="CAP_dom"/>
</dbReference>
<dbReference type="AlphaFoldDB" id="A0A0D9NLZ6"/>
<dbReference type="InterPro" id="IPR035940">
    <property type="entry name" value="CAP_sf"/>
</dbReference>
<dbReference type="Gene3D" id="3.40.33.10">
    <property type="entry name" value="CAP"/>
    <property type="match status" value="1"/>
</dbReference>
<dbReference type="EMBL" id="KE384793">
    <property type="protein sequence ID" value="KJK73620.1"/>
    <property type="molecule type" value="Genomic_DNA"/>
</dbReference>
<dbReference type="SUPFAM" id="SSF55797">
    <property type="entry name" value="PR-1-like"/>
    <property type="match status" value="1"/>
</dbReference>
<feature type="region of interest" description="Disordered" evidence="1">
    <location>
        <begin position="174"/>
        <end position="197"/>
    </location>
</feature>
<dbReference type="InterPro" id="IPR018244">
    <property type="entry name" value="Allrgn_V5/Tpx1_CS"/>
</dbReference>
<dbReference type="STRING" id="1291518.A0A0D9NLZ6"/>
<dbReference type="OrthoDB" id="337038at2759"/>
<dbReference type="Pfam" id="PF00188">
    <property type="entry name" value="CAP"/>
    <property type="match status" value="1"/>
</dbReference>
<dbReference type="SMART" id="SM00198">
    <property type="entry name" value="SCP"/>
    <property type="match status" value="1"/>
</dbReference>
<gene>
    <name evidence="4" type="ORF">H634G_11129</name>
</gene>
<feature type="domain" description="SCP" evidence="3">
    <location>
        <begin position="30"/>
        <end position="158"/>
    </location>
</feature>
<dbReference type="PANTHER" id="PTHR10334">
    <property type="entry name" value="CYSTEINE-RICH SECRETORY PROTEIN-RELATED"/>
    <property type="match status" value="1"/>
</dbReference>
<evidence type="ECO:0000313" key="4">
    <source>
        <dbReference type="EMBL" id="KJK73620.1"/>
    </source>
</evidence>
<evidence type="ECO:0000256" key="2">
    <source>
        <dbReference type="SAM" id="SignalP"/>
    </source>
</evidence>
<evidence type="ECO:0000313" key="5">
    <source>
        <dbReference type="Proteomes" id="UP000054544"/>
    </source>
</evidence>
<feature type="compositionally biased region" description="Polar residues" evidence="1">
    <location>
        <begin position="174"/>
        <end position="186"/>
    </location>
</feature>
<dbReference type="Proteomes" id="UP000054544">
    <property type="component" value="Unassembled WGS sequence"/>
</dbReference>
<feature type="chain" id="PRO_5002341803" description="SCP domain-containing protein" evidence="2">
    <location>
        <begin position="22"/>
        <end position="197"/>
    </location>
</feature>
<reference evidence="5" key="1">
    <citation type="journal article" date="2014" name="BMC Genomics">
        <title>The genome sequence of the biocontrol fungus Metarhizium anisopliae and comparative genomics of Metarhizium species.</title>
        <authorList>
            <person name="Pattemore J.A."/>
            <person name="Hane J.K."/>
            <person name="Williams A.H."/>
            <person name="Wilson B.A."/>
            <person name="Stodart B.J."/>
            <person name="Ash G.J."/>
        </authorList>
    </citation>
    <scope>NUCLEOTIDE SEQUENCE [LARGE SCALE GENOMIC DNA]</scope>
    <source>
        <strain evidence="5">BRIP 53293</strain>
    </source>
</reference>
<dbReference type="GO" id="GO:0005576">
    <property type="term" value="C:extracellular region"/>
    <property type="evidence" value="ECO:0007669"/>
    <property type="project" value="InterPro"/>
</dbReference>
<keyword evidence="5" id="KW-1185">Reference proteome</keyword>
<dbReference type="PROSITE" id="PS01009">
    <property type="entry name" value="CRISP_1"/>
    <property type="match status" value="1"/>
</dbReference>
<name>A0A0D9NLZ6_METAN</name>
<accession>A0A0D9NLZ6</accession>
<evidence type="ECO:0000256" key="1">
    <source>
        <dbReference type="SAM" id="MobiDB-lite"/>
    </source>
</evidence>
<dbReference type="PROSITE" id="PS51257">
    <property type="entry name" value="PROKAR_LIPOPROTEIN"/>
    <property type="match status" value="1"/>
</dbReference>